<evidence type="ECO:0000256" key="8">
    <source>
        <dbReference type="SAM" id="Phobius"/>
    </source>
</evidence>
<feature type="transmembrane region" description="Helical" evidence="8">
    <location>
        <begin position="98"/>
        <end position="120"/>
    </location>
</feature>
<dbReference type="Pfam" id="PF01758">
    <property type="entry name" value="SBF"/>
    <property type="match status" value="1"/>
</dbReference>
<feature type="transmembrane region" description="Helical" evidence="8">
    <location>
        <begin position="12"/>
        <end position="31"/>
    </location>
</feature>
<dbReference type="InterPro" id="IPR002657">
    <property type="entry name" value="BilAc:Na_symport/Acr3"/>
</dbReference>
<keyword evidence="3" id="KW-0813">Transport</keyword>
<evidence type="ECO:0000256" key="2">
    <source>
        <dbReference type="ARBA" id="ARBA00010110"/>
    </source>
</evidence>
<feature type="transmembrane region" description="Helical" evidence="8">
    <location>
        <begin position="258"/>
        <end position="281"/>
    </location>
</feature>
<dbReference type="Proteomes" id="UP000738826">
    <property type="component" value="Unassembled WGS sequence"/>
</dbReference>
<reference evidence="9" key="1">
    <citation type="submission" date="2019-11" db="EMBL/GenBank/DDBJ databases">
        <title>Lipid analysis of CO2-rich subsurface aquifers suggests an autotrophy-based deep biosphere with lysolipids enriched in CPR bacteria.</title>
        <authorList>
            <person name="Probst A.J."/>
            <person name="Elling F.J."/>
            <person name="Castelle C.J."/>
            <person name="Zhu Q."/>
            <person name="Elvert M."/>
            <person name="Birarda G."/>
            <person name="Holman H.-Y."/>
            <person name="Lane K.R."/>
            <person name="Ladd B."/>
            <person name="Ryan M.C."/>
            <person name="Woyke T."/>
            <person name="Hinrichs K.-U."/>
            <person name="Banfield J.F."/>
        </authorList>
    </citation>
    <scope>NUCLEOTIDE SEQUENCE</scope>
    <source>
        <strain evidence="9">CG_2015-01_33_1645</strain>
        <strain evidence="10">CG_2015-04_33_537</strain>
    </source>
</reference>
<name>A0A8J7YYF3_9ARCH</name>
<dbReference type="AlphaFoldDB" id="A0A8J7YYF3"/>
<evidence type="ECO:0000313" key="11">
    <source>
        <dbReference type="Proteomes" id="UP000768163"/>
    </source>
</evidence>
<evidence type="ECO:0000256" key="1">
    <source>
        <dbReference type="ARBA" id="ARBA00004651"/>
    </source>
</evidence>
<evidence type="ECO:0000313" key="10">
    <source>
        <dbReference type="EMBL" id="NCS90979.1"/>
    </source>
</evidence>
<comment type="similarity">
    <text evidence="2">Belongs to the arsenical resistance-3 (ACR3) (TC 2.A.59) family.</text>
</comment>
<dbReference type="PANTHER" id="PTHR43057">
    <property type="entry name" value="ARSENITE EFFLUX TRANSPORTER"/>
    <property type="match status" value="1"/>
</dbReference>
<feature type="transmembrane region" description="Helical" evidence="8">
    <location>
        <begin position="302"/>
        <end position="327"/>
    </location>
</feature>
<feature type="transmembrane region" description="Helical" evidence="8">
    <location>
        <begin position="126"/>
        <end position="148"/>
    </location>
</feature>
<dbReference type="GO" id="GO:0015105">
    <property type="term" value="F:arsenite transmembrane transporter activity"/>
    <property type="evidence" value="ECO:0007669"/>
    <property type="project" value="TreeGrafter"/>
</dbReference>
<evidence type="ECO:0000256" key="6">
    <source>
        <dbReference type="ARBA" id="ARBA00022989"/>
    </source>
</evidence>
<dbReference type="InterPro" id="IPR004706">
    <property type="entry name" value="Arsenical-R_Acr3"/>
</dbReference>
<protein>
    <submittedName>
        <fullName evidence="9">Arsenic resistance protein</fullName>
    </submittedName>
</protein>
<dbReference type="Proteomes" id="UP000768163">
    <property type="component" value="Unassembled WGS sequence"/>
</dbReference>
<keyword evidence="7 8" id="KW-0472">Membrane</keyword>
<feature type="transmembrane region" description="Helical" evidence="8">
    <location>
        <begin position="155"/>
        <end position="180"/>
    </location>
</feature>
<sequence length="350" mass="38411">MNALKILKKLEDFRLLPFFVIISIIAGILIGKELGISEFQLTPPIDAIKQILSGTFTLTIPNALSLGVPVGLFLMIYPAMTNVRIEDIGNALKAKKQLAIVLLFNFAVAPFFMLLLANLFVGDPEFHMGVVLYGLAPCIAMVIVFTYLAKGNNALALVLVAFNSILQMILIPVYASLLIGNVNFDVFIVAESVILYLGIPLLFGVMTRKYCVKRYGEKEFENKFTPILSALSIIGLLFTLIVMFSLKGDVILETPGIILIIALPITIFFIIMFAVVYLVSWKLKLNYEDSVACAFNSTGRDFEIAIAIAITAFTPAVALATVVGPLIEVPVMLFLVWAAKNSKSKLFTEK</sequence>
<evidence type="ECO:0000256" key="4">
    <source>
        <dbReference type="ARBA" id="ARBA00022475"/>
    </source>
</evidence>
<feature type="transmembrane region" description="Helical" evidence="8">
    <location>
        <begin position="51"/>
        <end position="77"/>
    </location>
</feature>
<dbReference type="GO" id="GO:0005886">
    <property type="term" value="C:plasma membrane"/>
    <property type="evidence" value="ECO:0007669"/>
    <property type="project" value="UniProtKB-SubCell"/>
</dbReference>
<keyword evidence="6 8" id="KW-1133">Transmembrane helix</keyword>
<keyword evidence="5 8" id="KW-0812">Transmembrane</keyword>
<organism evidence="9 11">
    <name type="scientific">Candidatus Altarchaeum hamiconexum</name>
    <dbReference type="NCBI Taxonomy" id="1803513"/>
    <lineage>
        <taxon>Archaea</taxon>
        <taxon>Candidatus Altarchaeota</taxon>
        <taxon>Candidatus Altiarchaeia</taxon>
        <taxon>Candidatus Altarchaeales</taxon>
        <taxon>Candidatus Altarchaeaceae</taxon>
        <taxon>Candidatus Altarchaeum</taxon>
    </lineage>
</organism>
<dbReference type="EMBL" id="JAACVF010000016">
    <property type="protein sequence ID" value="NCN64585.1"/>
    <property type="molecule type" value="Genomic_DNA"/>
</dbReference>
<accession>A0A8J7YYF3</accession>
<comment type="caution">
    <text evidence="9">The sequence shown here is derived from an EMBL/GenBank/DDBJ whole genome shotgun (WGS) entry which is preliminary data.</text>
</comment>
<dbReference type="InterPro" id="IPR038770">
    <property type="entry name" value="Na+/solute_symporter_sf"/>
</dbReference>
<keyword evidence="4" id="KW-1003">Cell membrane</keyword>
<evidence type="ECO:0000256" key="3">
    <source>
        <dbReference type="ARBA" id="ARBA00022448"/>
    </source>
</evidence>
<feature type="transmembrane region" description="Helical" evidence="8">
    <location>
        <begin position="227"/>
        <end position="246"/>
    </location>
</feature>
<gene>
    <name evidence="10" type="ORF">GW779_00940</name>
    <name evidence="9" type="ORF">GW910_00680</name>
</gene>
<evidence type="ECO:0000313" key="9">
    <source>
        <dbReference type="EMBL" id="NCN64585.1"/>
    </source>
</evidence>
<evidence type="ECO:0000256" key="7">
    <source>
        <dbReference type="ARBA" id="ARBA00023136"/>
    </source>
</evidence>
<evidence type="ECO:0000256" key="5">
    <source>
        <dbReference type="ARBA" id="ARBA00022692"/>
    </source>
</evidence>
<proteinExistence type="inferred from homology"/>
<dbReference type="EMBL" id="JAACQH010000013">
    <property type="protein sequence ID" value="NCS90979.1"/>
    <property type="molecule type" value="Genomic_DNA"/>
</dbReference>
<feature type="transmembrane region" description="Helical" evidence="8">
    <location>
        <begin position="186"/>
        <end position="206"/>
    </location>
</feature>
<dbReference type="Gene3D" id="1.20.1530.20">
    <property type="match status" value="1"/>
</dbReference>
<dbReference type="PIRSF" id="PIRSF005508">
    <property type="entry name" value="Acr3"/>
    <property type="match status" value="1"/>
</dbReference>
<comment type="subcellular location">
    <subcellularLocation>
        <location evidence="1">Cell membrane</location>
        <topology evidence="1">Multi-pass membrane protein</topology>
    </subcellularLocation>
</comment>
<dbReference type="GO" id="GO:0015297">
    <property type="term" value="F:antiporter activity"/>
    <property type="evidence" value="ECO:0007669"/>
    <property type="project" value="InterPro"/>
</dbReference>
<dbReference type="GO" id="GO:0015104">
    <property type="term" value="F:antimonite transmembrane transporter activity"/>
    <property type="evidence" value="ECO:0007669"/>
    <property type="project" value="TreeGrafter"/>
</dbReference>
<dbReference type="PANTHER" id="PTHR43057:SF1">
    <property type="entry name" value="ARSENICAL-RESISTANCE PROTEIN 3"/>
    <property type="match status" value="1"/>
</dbReference>